<feature type="region of interest" description="Disordered" evidence="1">
    <location>
        <begin position="23"/>
        <end position="47"/>
    </location>
</feature>
<sequence>MVEPLIFLHSISLVANATIGLPKTEKGVGRSDRRVTESGKLQQKKDQPIDSLAAGLSFVQESGRKDDISHWGLGRCMEREKPTFIKGDEPGLAGKQQGRSDLSGAVAVSGATTISIASVERQDGAYVPTVGRWGNDHSSDDDVTTTHDANGHRRGPVPSIEGGTGAAKARAEAGAEAATVEANDAHETELAAATAVIGSGYWIAQDGDSYNLAAFDQTNGAWPIGQPLPLPKWSNRSASPYVVEKLWQYEEMIGLIETKLQRMLEETHYNTANNFVDFYRTYRAAVAATAPSRGLRGAEDLKTHFHKYSIPINRRHHMCVSLGMEIVSRIAEHYPDIGRLLYLVSCEEALDESVSYIEHCEENGIELAGSSLEKEHALVAMKILVGGREGVLILDPGYHVARAVTVMKDQKYPHTGWFTQSDEPHCKREYSYGFHELNDNYITWTERMTRGAKQQYEQSLVYIGRPYRTAIDVTVRRNLVYNFRSLLSRDAKGRVCAGLYFPVVPNPLDAQVTLFYDGPLENQVKQKFKFSLFKDAEMIPDPVLRHLDNLAPQLRMELGELVDLMVDLAASIHDVDFVRQVLEINNDINELSADN</sequence>
<reference evidence="2" key="2">
    <citation type="submission" date="2022-08" db="UniProtKB">
        <authorList>
            <consortium name="EnsemblMetazoa"/>
        </authorList>
    </citation>
    <scope>IDENTIFICATION</scope>
    <source>
        <strain evidence="2">STECLA/ALBI9_A</strain>
    </source>
</reference>
<accession>A0A182FU10</accession>
<reference evidence="2 3" key="1">
    <citation type="journal article" date="2017" name="G3 (Bethesda)">
        <title>The Physical Genome Mapping of Anopheles albimanus Corrected Scaffold Misassemblies and Identified Interarm Rearrangements in Genus Anopheles.</title>
        <authorList>
            <person name="Artemov G.N."/>
            <person name="Peery A.N."/>
            <person name="Jiang X."/>
            <person name="Tu Z."/>
            <person name="Stegniy V.N."/>
            <person name="Sharakhova M.V."/>
            <person name="Sharakhov I.V."/>
        </authorList>
    </citation>
    <scope>NUCLEOTIDE SEQUENCE [LARGE SCALE GENOMIC DNA]</scope>
    <source>
        <strain evidence="2 3">ALBI9_A</strain>
    </source>
</reference>
<evidence type="ECO:0000313" key="3">
    <source>
        <dbReference type="Proteomes" id="UP000069272"/>
    </source>
</evidence>
<dbReference type="AlphaFoldDB" id="A0A182FU10"/>
<protein>
    <submittedName>
        <fullName evidence="2">Uncharacterized protein</fullName>
    </submittedName>
</protein>
<evidence type="ECO:0000313" key="2">
    <source>
        <dbReference type="EnsemblMetazoa" id="AALB010044-PA"/>
    </source>
</evidence>
<proteinExistence type="predicted"/>
<evidence type="ECO:0000256" key="1">
    <source>
        <dbReference type="SAM" id="MobiDB-lite"/>
    </source>
</evidence>
<organism evidence="2 3">
    <name type="scientific">Anopheles albimanus</name>
    <name type="common">New world malaria mosquito</name>
    <dbReference type="NCBI Taxonomy" id="7167"/>
    <lineage>
        <taxon>Eukaryota</taxon>
        <taxon>Metazoa</taxon>
        <taxon>Ecdysozoa</taxon>
        <taxon>Arthropoda</taxon>
        <taxon>Hexapoda</taxon>
        <taxon>Insecta</taxon>
        <taxon>Pterygota</taxon>
        <taxon>Neoptera</taxon>
        <taxon>Endopterygota</taxon>
        <taxon>Diptera</taxon>
        <taxon>Nematocera</taxon>
        <taxon>Culicoidea</taxon>
        <taxon>Culicidae</taxon>
        <taxon>Anophelinae</taxon>
        <taxon>Anopheles</taxon>
    </lineage>
</organism>
<dbReference type="VEuPathDB" id="VectorBase:AALB20_029987"/>
<keyword evidence="3" id="KW-1185">Reference proteome</keyword>
<dbReference type="VEuPathDB" id="VectorBase:AALB010044"/>
<feature type="region of interest" description="Disordered" evidence="1">
    <location>
        <begin position="131"/>
        <end position="166"/>
    </location>
</feature>
<name>A0A182FU10_ANOAL</name>
<dbReference type="Proteomes" id="UP000069272">
    <property type="component" value="Chromosome 3R"/>
</dbReference>
<dbReference type="EnsemblMetazoa" id="AALB010044-RA">
    <property type="protein sequence ID" value="AALB010044-PA"/>
    <property type="gene ID" value="AALB010044"/>
</dbReference>